<comment type="caution">
    <text evidence="1">The sequence shown here is derived from an EMBL/GenBank/DDBJ whole genome shotgun (WGS) entry which is preliminary data.</text>
</comment>
<reference evidence="1" key="2">
    <citation type="submission" date="2020-11" db="EMBL/GenBank/DDBJ databases">
        <authorList>
            <person name="McCartney M.A."/>
            <person name="Auch B."/>
            <person name="Kono T."/>
            <person name="Mallez S."/>
            <person name="Becker A."/>
            <person name="Gohl D.M."/>
            <person name="Silverstein K.A.T."/>
            <person name="Koren S."/>
            <person name="Bechman K.B."/>
            <person name="Herman A."/>
            <person name="Abrahante J.E."/>
            <person name="Garbe J."/>
        </authorList>
    </citation>
    <scope>NUCLEOTIDE SEQUENCE</scope>
    <source>
        <strain evidence="1">Duluth1</strain>
        <tissue evidence="1">Whole animal</tissue>
    </source>
</reference>
<protein>
    <submittedName>
        <fullName evidence="1">Uncharacterized protein</fullName>
    </submittedName>
</protein>
<organism evidence="1 2">
    <name type="scientific">Dreissena polymorpha</name>
    <name type="common">Zebra mussel</name>
    <name type="synonym">Mytilus polymorpha</name>
    <dbReference type="NCBI Taxonomy" id="45954"/>
    <lineage>
        <taxon>Eukaryota</taxon>
        <taxon>Metazoa</taxon>
        <taxon>Spiralia</taxon>
        <taxon>Lophotrochozoa</taxon>
        <taxon>Mollusca</taxon>
        <taxon>Bivalvia</taxon>
        <taxon>Autobranchia</taxon>
        <taxon>Heteroconchia</taxon>
        <taxon>Euheterodonta</taxon>
        <taxon>Imparidentia</taxon>
        <taxon>Neoheterodontei</taxon>
        <taxon>Myida</taxon>
        <taxon>Dreissenoidea</taxon>
        <taxon>Dreissenidae</taxon>
        <taxon>Dreissena</taxon>
    </lineage>
</organism>
<keyword evidence="2" id="KW-1185">Reference proteome</keyword>
<gene>
    <name evidence="1" type="ORF">DPMN_179434</name>
</gene>
<accession>A0A9D4EE04</accession>
<dbReference type="EMBL" id="JAIWYP010000009">
    <property type="protein sequence ID" value="KAH3777983.1"/>
    <property type="molecule type" value="Genomic_DNA"/>
</dbReference>
<sequence>MATTKQIQKHHTSLDALDITSIHTMDKEMLVKRIELLIYEHTDDIGKTELQWRLPI</sequence>
<proteinExistence type="predicted"/>
<dbReference type="Proteomes" id="UP000828390">
    <property type="component" value="Unassembled WGS sequence"/>
</dbReference>
<name>A0A9D4EE04_DREPO</name>
<evidence type="ECO:0000313" key="1">
    <source>
        <dbReference type="EMBL" id="KAH3777983.1"/>
    </source>
</evidence>
<dbReference type="AlphaFoldDB" id="A0A9D4EE04"/>
<evidence type="ECO:0000313" key="2">
    <source>
        <dbReference type="Proteomes" id="UP000828390"/>
    </source>
</evidence>
<reference evidence="1" key="1">
    <citation type="journal article" date="2019" name="bioRxiv">
        <title>The Genome of the Zebra Mussel, Dreissena polymorpha: A Resource for Invasive Species Research.</title>
        <authorList>
            <person name="McCartney M.A."/>
            <person name="Auch B."/>
            <person name="Kono T."/>
            <person name="Mallez S."/>
            <person name="Zhang Y."/>
            <person name="Obille A."/>
            <person name="Becker A."/>
            <person name="Abrahante J.E."/>
            <person name="Garbe J."/>
            <person name="Badalamenti J.P."/>
            <person name="Herman A."/>
            <person name="Mangelson H."/>
            <person name="Liachko I."/>
            <person name="Sullivan S."/>
            <person name="Sone E.D."/>
            <person name="Koren S."/>
            <person name="Silverstein K.A.T."/>
            <person name="Beckman K.B."/>
            <person name="Gohl D.M."/>
        </authorList>
    </citation>
    <scope>NUCLEOTIDE SEQUENCE</scope>
    <source>
        <strain evidence="1">Duluth1</strain>
        <tissue evidence="1">Whole animal</tissue>
    </source>
</reference>